<feature type="transmembrane region" description="Helical" evidence="1">
    <location>
        <begin position="42"/>
        <end position="61"/>
    </location>
</feature>
<accession>A0A7T7KMP4</accession>
<sequence length="88" mass="9860">MHRKLASPWGGGRIYIELTISAMLVRNSVIEKNAATSRRISVIFASVSLYVFIMLPFCSFCKHPRNIFRRGLPNRAAPKPKPSSAWAA</sequence>
<name>A0A7T7KMP4_9HYPH</name>
<reference evidence="2 3" key="1">
    <citation type="submission" date="2020-12" db="EMBL/GenBank/DDBJ databases">
        <authorList>
            <person name="Zheng R.K."/>
            <person name="Sun C.M."/>
        </authorList>
    </citation>
    <scope>NUCLEOTIDE SEQUENCE [LARGE SCALE GENOMIC DNA]</scope>
    <source>
        <strain evidence="2 3">ZRK001</strain>
    </source>
</reference>
<keyword evidence="1" id="KW-0472">Membrane</keyword>
<evidence type="ECO:0000256" key="1">
    <source>
        <dbReference type="SAM" id="Phobius"/>
    </source>
</evidence>
<dbReference type="KEGG" id="mlut:JET14_07805"/>
<dbReference type="RefSeq" id="WP_200337517.1">
    <property type="nucleotide sequence ID" value="NZ_CP066786.1"/>
</dbReference>
<evidence type="ECO:0000313" key="2">
    <source>
        <dbReference type="EMBL" id="QQM32046.1"/>
    </source>
</evidence>
<dbReference type="EMBL" id="CP066786">
    <property type="protein sequence ID" value="QQM32046.1"/>
    <property type="molecule type" value="Genomic_DNA"/>
</dbReference>
<protein>
    <submittedName>
        <fullName evidence="2">Uncharacterized protein</fullName>
    </submittedName>
</protein>
<proteinExistence type="predicted"/>
<organism evidence="2 3">
    <name type="scientific">Martelella lutilitoris</name>
    <dbReference type="NCBI Taxonomy" id="2583532"/>
    <lineage>
        <taxon>Bacteria</taxon>
        <taxon>Pseudomonadati</taxon>
        <taxon>Pseudomonadota</taxon>
        <taxon>Alphaproteobacteria</taxon>
        <taxon>Hyphomicrobiales</taxon>
        <taxon>Aurantimonadaceae</taxon>
        <taxon>Martelella</taxon>
    </lineage>
</organism>
<dbReference type="Proteomes" id="UP000596083">
    <property type="component" value="Chromosome"/>
</dbReference>
<keyword evidence="1" id="KW-1133">Transmembrane helix</keyword>
<keyword evidence="1" id="KW-0812">Transmembrane</keyword>
<evidence type="ECO:0000313" key="3">
    <source>
        <dbReference type="Proteomes" id="UP000596083"/>
    </source>
</evidence>
<gene>
    <name evidence="2" type="ORF">JET14_07805</name>
</gene>
<dbReference type="AlphaFoldDB" id="A0A7T7KMP4"/>